<dbReference type="AlphaFoldDB" id="A0AAV3RR23"/>
<proteinExistence type="predicted"/>
<evidence type="ECO:0000313" key="2">
    <source>
        <dbReference type="Proteomes" id="UP001454036"/>
    </source>
</evidence>
<name>A0AAV3RR23_LITER</name>
<sequence length="152" mass="17313">MNRSTEPDYCKEEAPQATLEIPQSFIVTFTDEGIPEEDGDHKRQLYVSGYSSDVKISRMLVDGDSAVNILPLHILKLLNISIEDLQTTIVMIQGFDQGRQWTQGKLSPHLVIGKLETISWFHVRLQRHIQYVVGKTMDLYQQCSAFNPTSMT</sequence>
<dbReference type="EMBL" id="BAABME010011703">
    <property type="protein sequence ID" value="GAA0184176.1"/>
    <property type="molecule type" value="Genomic_DNA"/>
</dbReference>
<keyword evidence="2" id="KW-1185">Reference proteome</keyword>
<accession>A0AAV3RR23</accession>
<reference evidence="1 2" key="1">
    <citation type="submission" date="2024-01" db="EMBL/GenBank/DDBJ databases">
        <title>The complete chloroplast genome sequence of Lithospermum erythrorhizon: insights into the phylogenetic relationship among Boraginaceae species and the maternal lineages of purple gromwells.</title>
        <authorList>
            <person name="Okada T."/>
            <person name="Watanabe K."/>
        </authorList>
    </citation>
    <scope>NUCLEOTIDE SEQUENCE [LARGE SCALE GENOMIC DNA]</scope>
</reference>
<organism evidence="1 2">
    <name type="scientific">Lithospermum erythrorhizon</name>
    <name type="common">Purple gromwell</name>
    <name type="synonym">Lithospermum officinale var. erythrorhizon</name>
    <dbReference type="NCBI Taxonomy" id="34254"/>
    <lineage>
        <taxon>Eukaryota</taxon>
        <taxon>Viridiplantae</taxon>
        <taxon>Streptophyta</taxon>
        <taxon>Embryophyta</taxon>
        <taxon>Tracheophyta</taxon>
        <taxon>Spermatophyta</taxon>
        <taxon>Magnoliopsida</taxon>
        <taxon>eudicotyledons</taxon>
        <taxon>Gunneridae</taxon>
        <taxon>Pentapetalae</taxon>
        <taxon>asterids</taxon>
        <taxon>lamiids</taxon>
        <taxon>Boraginales</taxon>
        <taxon>Boraginaceae</taxon>
        <taxon>Boraginoideae</taxon>
        <taxon>Lithospermeae</taxon>
        <taxon>Lithospermum</taxon>
    </lineage>
</organism>
<protein>
    <submittedName>
        <fullName evidence="1">Uncharacterized protein</fullName>
    </submittedName>
</protein>
<gene>
    <name evidence="1" type="ORF">LIER_31464</name>
</gene>
<comment type="caution">
    <text evidence="1">The sequence shown here is derived from an EMBL/GenBank/DDBJ whole genome shotgun (WGS) entry which is preliminary data.</text>
</comment>
<evidence type="ECO:0000313" key="1">
    <source>
        <dbReference type="EMBL" id="GAA0184176.1"/>
    </source>
</evidence>
<dbReference type="Proteomes" id="UP001454036">
    <property type="component" value="Unassembled WGS sequence"/>
</dbReference>